<comment type="caution">
    <text evidence="1">The sequence shown here is derived from an EMBL/GenBank/DDBJ whole genome shotgun (WGS) entry which is preliminary data.</text>
</comment>
<name>A0A8H3WWA6_GIGMA</name>
<sequence length="124" mass="14696">MYTRHGLKCEIAKASIRKRIKKIDKGVYFCFSPFSRGEKLICIKEWDIEKRRCERCNSLTRCGMMPVFSGCGILNCSLSVKQKVLDLFAMWSISHYHMLCRLCYSRFPTQFNISYKKNVKWCEQ</sequence>
<dbReference type="AlphaFoldDB" id="A0A8H3WWA6"/>
<proteinExistence type="predicted"/>
<reference evidence="1 2" key="1">
    <citation type="journal article" date="2019" name="Environ. Microbiol.">
        <title>At the nexus of three kingdoms: the genome of the mycorrhizal fungus Gigaspora margarita provides insights into plant, endobacterial and fungal interactions.</title>
        <authorList>
            <person name="Venice F."/>
            <person name="Ghignone S."/>
            <person name="Salvioli di Fossalunga A."/>
            <person name="Amselem J."/>
            <person name="Novero M."/>
            <person name="Xianan X."/>
            <person name="Sedzielewska Toro K."/>
            <person name="Morin E."/>
            <person name="Lipzen A."/>
            <person name="Grigoriev I.V."/>
            <person name="Henrissat B."/>
            <person name="Martin F.M."/>
            <person name="Bonfante P."/>
        </authorList>
    </citation>
    <scope>NUCLEOTIDE SEQUENCE [LARGE SCALE GENOMIC DNA]</scope>
    <source>
        <strain evidence="1 2">BEG34</strain>
    </source>
</reference>
<accession>A0A8H3WWA6</accession>
<keyword evidence="2" id="KW-1185">Reference proteome</keyword>
<dbReference type="EMBL" id="WTPW01002806">
    <property type="protein sequence ID" value="KAF0365646.1"/>
    <property type="molecule type" value="Genomic_DNA"/>
</dbReference>
<evidence type="ECO:0000313" key="2">
    <source>
        <dbReference type="Proteomes" id="UP000439903"/>
    </source>
</evidence>
<evidence type="ECO:0000313" key="1">
    <source>
        <dbReference type="EMBL" id="KAF0365646.1"/>
    </source>
</evidence>
<protein>
    <submittedName>
        <fullName evidence="1">Uncharacterized protein</fullName>
    </submittedName>
</protein>
<organism evidence="1 2">
    <name type="scientific">Gigaspora margarita</name>
    <dbReference type="NCBI Taxonomy" id="4874"/>
    <lineage>
        <taxon>Eukaryota</taxon>
        <taxon>Fungi</taxon>
        <taxon>Fungi incertae sedis</taxon>
        <taxon>Mucoromycota</taxon>
        <taxon>Glomeromycotina</taxon>
        <taxon>Glomeromycetes</taxon>
        <taxon>Diversisporales</taxon>
        <taxon>Gigasporaceae</taxon>
        <taxon>Gigaspora</taxon>
    </lineage>
</organism>
<dbReference type="Proteomes" id="UP000439903">
    <property type="component" value="Unassembled WGS sequence"/>
</dbReference>
<gene>
    <name evidence="1" type="ORF">F8M41_013822</name>
</gene>